<proteinExistence type="predicted"/>
<feature type="compositionally biased region" description="Low complexity" evidence="3">
    <location>
        <begin position="57"/>
        <end position="69"/>
    </location>
</feature>
<dbReference type="GO" id="GO:0003676">
    <property type="term" value="F:nucleic acid binding"/>
    <property type="evidence" value="ECO:0007669"/>
    <property type="project" value="InterPro"/>
</dbReference>
<evidence type="ECO:0000256" key="3">
    <source>
        <dbReference type="SAM" id="MobiDB-lite"/>
    </source>
</evidence>
<keyword evidence="1" id="KW-0862">Zinc</keyword>
<feature type="domain" description="CCHC-type" evidence="4">
    <location>
        <begin position="600"/>
        <end position="614"/>
    </location>
</feature>
<feature type="coiled-coil region" evidence="2">
    <location>
        <begin position="126"/>
        <end position="167"/>
    </location>
</feature>
<keyword evidence="6" id="KW-1185">Reference proteome</keyword>
<feature type="compositionally biased region" description="Low complexity" evidence="3">
    <location>
        <begin position="82"/>
        <end position="112"/>
    </location>
</feature>
<dbReference type="Proteomes" id="UP000265515">
    <property type="component" value="Unassembled WGS sequence"/>
</dbReference>
<dbReference type="Gramene" id="GBG88024">
    <property type="protein sequence ID" value="GBG88024"/>
    <property type="gene ID" value="CBR_g46395"/>
</dbReference>
<sequence length="649" mass="70814">MSGSDSGEEGEQLVSHLRITRRTARSLPLTFLSLGRGEERRQRWEARERQAARRAADAAASAAFAQEMAQARDRATAEVAMSAPAAAGGQGTSSGQAQGSPQSSGSPAAGQQIVPQQPLTPEDLEIQEADALHARLEEELREAAERRQRARDRKARLESRARELSELEGLDEVQWDPALKSMRCSLLCVAEAQQTQQDVLNDLVAGQQQILDALRGLRMRPQQPRPFVSPPRGAGPSMSLPPAGQFSSPMFGMPPTGGVPIVGGQVHRVSPVPSTTVVTAVPLSGPQVSVQPPVSGVTQPQPVPVVQQMQWIPKIPMLSPKPFSGDKKQEEDIDVWVRTVPTYVRHKLTRKEEEVIVAPSFLEGSAAKWLGGLVQQAGYNQDFDGWAQSLSLEEFVRTVYNRWRDPQGAQKATDAINNLTAKRYRNVREVTDLVEKLIVIPGVQYNPHVLLTDYLRCLPTDVRNKLVDEAYIDQHDFASFSKKALNLEAKLGSAQQTPIDGRKKKLPQDWKKKGQLMFVDHDGQATEIDDFPDLGEDTEHDGVSETSDGGIVTPIKEKTKRTGKKKVGRSTGQGDQGTPAWVKLGLDYEVWRDRVARGTCMNCGNFGHTNRTCKGKKVTAKVANPTVVGLSSNLGSTSASSSQGNTSGQ</sequence>
<evidence type="ECO:0000256" key="1">
    <source>
        <dbReference type="PROSITE-ProRule" id="PRU00047"/>
    </source>
</evidence>
<feature type="region of interest" description="Disordered" evidence="3">
    <location>
        <begin position="34"/>
        <end position="113"/>
    </location>
</feature>
<feature type="region of interest" description="Disordered" evidence="3">
    <location>
        <begin position="539"/>
        <end position="579"/>
    </location>
</feature>
<evidence type="ECO:0000256" key="2">
    <source>
        <dbReference type="SAM" id="Coils"/>
    </source>
</evidence>
<evidence type="ECO:0000259" key="4">
    <source>
        <dbReference type="PROSITE" id="PS50158"/>
    </source>
</evidence>
<keyword evidence="1" id="KW-0863">Zinc-finger</keyword>
<name>A0A388M0C4_CHABU</name>
<dbReference type="EMBL" id="BFEA01000645">
    <property type="protein sequence ID" value="GBG88024.1"/>
    <property type="molecule type" value="Genomic_DNA"/>
</dbReference>
<gene>
    <name evidence="5" type="ORF">CBR_g46395</name>
</gene>
<evidence type="ECO:0000313" key="6">
    <source>
        <dbReference type="Proteomes" id="UP000265515"/>
    </source>
</evidence>
<keyword evidence="1" id="KW-0479">Metal-binding</keyword>
<organism evidence="5 6">
    <name type="scientific">Chara braunii</name>
    <name type="common">Braun's stonewort</name>
    <dbReference type="NCBI Taxonomy" id="69332"/>
    <lineage>
        <taxon>Eukaryota</taxon>
        <taxon>Viridiplantae</taxon>
        <taxon>Streptophyta</taxon>
        <taxon>Charophyceae</taxon>
        <taxon>Charales</taxon>
        <taxon>Characeae</taxon>
        <taxon>Chara</taxon>
    </lineage>
</organism>
<dbReference type="GO" id="GO:0008270">
    <property type="term" value="F:zinc ion binding"/>
    <property type="evidence" value="ECO:0007669"/>
    <property type="project" value="UniProtKB-KW"/>
</dbReference>
<protein>
    <recommendedName>
        <fullName evidence="4">CCHC-type domain-containing protein</fullName>
    </recommendedName>
</protein>
<accession>A0A388M0C4</accession>
<feature type="compositionally biased region" description="Basic residues" evidence="3">
    <location>
        <begin position="558"/>
        <end position="568"/>
    </location>
</feature>
<feature type="compositionally biased region" description="Basic and acidic residues" evidence="3">
    <location>
        <begin position="36"/>
        <end position="56"/>
    </location>
</feature>
<feature type="region of interest" description="Disordered" evidence="3">
    <location>
        <begin position="629"/>
        <end position="649"/>
    </location>
</feature>
<dbReference type="AlphaFoldDB" id="A0A388M0C4"/>
<comment type="caution">
    <text evidence="5">The sequence shown here is derived from an EMBL/GenBank/DDBJ whole genome shotgun (WGS) entry which is preliminary data.</text>
</comment>
<evidence type="ECO:0000313" key="5">
    <source>
        <dbReference type="EMBL" id="GBG88024.1"/>
    </source>
</evidence>
<dbReference type="InterPro" id="IPR001878">
    <property type="entry name" value="Znf_CCHC"/>
</dbReference>
<keyword evidence="2" id="KW-0175">Coiled coil</keyword>
<reference evidence="5 6" key="1">
    <citation type="journal article" date="2018" name="Cell">
        <title>The Chara Genome: Secondary Complexity and Implications for Plant Terrestrialization.</title>
        <authorList>
            <person name="Nishiyama T."/>
            <person name="Sakayama H."/>
            <person name="Vries J.D."/>
            <person name="Buschmann H."/>
            <person name="Saint-Marcoux D."/>
            <person name="Ullrich K.K."/>
            <person name="Haas F.B."/>
            <person name="Vanderstraeten L."/>
            <person name="Becker D."/>
            <person name="Lang D."/>
            <person name="Vosolsobe S."/>
            <person name="Rombauts S."/>
            <person name="Wilhelmsson P.K.I."/>
            <person name="Janitza P."/>
            <person name="Kern R."/>
            <person name="Heyl A."/>
            <person name="Rumpler F."/>
            <person name="Villalobos L.I.A.C."/>
            <person name="Clay J.M."/>
            <person name="Skokan R."/>
            <person name="Toyoda A."/>
            <person name="Suzuki Y."/>
            <person name="Kagoshima H."/>
            <person name="Schijlen E."/>
            <person name="Tajeshwar N."/>
            <person name="Catarino B."/>
            <person name="Hetherington A.J."/>
            <person name="Saltykova A."/>
            <person name="Bonnot C."/>
            <person name="Breuninger H."/>
            <person name="Symeonidi A."/>
            <person name="Radhakrishnan G.V."/>
            <person name="Van Nieuwerburgh F."/>
            <person name="Deforce D."/>
            <person name="Chang C."/>
            <person name="Karol K.G."/>
            <person name="Hedrich R."/>
            <person name="Ulvskov P."/>
            <person name="Glockner G."/>
            <person name="Delwiche C.F."/>
            <person name="Petrasek J."/>
            <person name="Van de Peer Y."/>
            <person name="Friml J."/>
            <person name="Beilby M."/>
            <person name="Dolan L."/>
            <person name="Kohara Y."/>
            <person name="Sugano S."/>
            <person name="Fujiyama A."/>
            <person name="Delaux P.-M."/>
            <person name="Quint M."/>
            <person name="TheiBen G."/>
            <person name="Hagemann M."/>
            <person name="Harholt J."/>
            <person name="Dunand C."/>
            <person name="Zachgo S."/>
            <person name="Langdale J."/>
            <person name="Maumus F."/>
            <person name="Straeten D.V.D."/>
            <person name="Gould S.B."/>
            <person name="Rensing S.A."/>
        </authorList>
    </citation>
    <scope>NUCLEOTIDE SEQUENCE [LARGE SCALE GENOMIC DNA]</scope>
    <source>
        <strain evidence="5 6">S276</strain>
    </source>
</reference>
<dbReference type="PROSITE" id="PS50158">
    <property type="entry name" value="ZF_CCHC"/>
    <property type="match status" value="1"/>
</dbReference>